<organism evidence="8 9">
    <name type="scientific">Moraxella bovoculi 237</name>
    <dbReference type="NCBI Taxonomy" id="743974"/>
    <lineage>
        <taxon>Bacteria</taxon>
        <taxon>Pseudomonadati</taxon>
        <taxon>Pseudomonadota</taxon>
        <taxon>Gammaproteobacteria</taxon>
        <taxon>Moraxellales</taxon>
        <taxon>Moraxellaceae</taxon>
        <taxon>Moraxella</taxon>
    </lineage>
</organism>
<keyword evidence="5" id="KW-0949">S-adenosyl-L-methionine</keyword>
<dbReference type="InterPro" id="IPR048647">
    <property type="entry name" value="RlmA_N"/>
</dbReference>
<dbReference type="InterPro" id="IPR013216">
    <property type="entry name" value="Methyltransf_11"/>
</dbReference>
<dbReference type="PANTHER" id="PTHR44942:SF4">
    <property type="entry name" value="METHYLTRANSFERASE TYPE 11 DOMAIN-CONTAINING PROTEIN"/>
    <property type="match status" value="1"/>
</dbReference>
<dbReference type="InterPro" id="IPR029063">
    <property type="entry name" value="SAM-dependent_MTases_sf"/>
</dbReference>
<gene>
    <name evidence="8" type="ORF">MBO_06349</name>
</gene>
<evidence type="ECO:0000256" key="5">
    <source>
        <dbReference type="PIRSR" id="PIRSR018249-2"/>
    </source>
</evidence>
<dbReference type="CDD" id="cd02440">
    <property type="entry name" value="AdoMet_MTases"/>
    <property type="match status" value="1"/>
</dbReference>
<evidence type="ECO:0000259" key="7">
    <source>
        <dbReference type="Pfam" id="PF21302"/>
    </source>
</evidence>
<dbReference type="RefSeq" id="WP_036365727.1">
    <property type="nucleotide sequence ID" value="NZ_AOMT01000024.1"/>
</dbReference>
<dbReference type="InterPro" id="IPR016718">
    <property type="entry name" value="rRNA_m1G-MeTrfase_A_prd"/>
</dbReference>
<evidence type="ECO:0000256" key="4">
    <source>
        <dbReference type="PIRSR" id="PIRSR018249-1"/>
    </source>
</evidence>
<evidence type="ECO:0000256" key="3">
    <source>
        <dbReference type="ARBA" id="ARBA00022679"/>
    </source>
</evidence>
<keyword evidence="2 8" id="KW-0489">Methyltransferase</keyword>
<dbReference type="AlphaFoldDB" id="A0A066UD03"/>
<keyword evidence="3 8" id="KW-0808">Transferase</keyword>
<dbReference type="Gene3D" id="3.40.50.150">
    <property type="entry name" value="Vaccinia Virus protein VP39"/>
    <property type="match status" value="1"/>
</dbReference>
<dbReference type="Pfam" id="PF21302">
    <property type="entry name" value="Zn_ribbon_RlmA"/>
    <property type="match status" value="1"/>
</dbReference>
<dbReference type="OrthoDB" id="108476at2"/>
<evidence type="ECO:0000313" key="9">
    <source>
        <dbReference type="Proteomes" id="UP000035860"/>
    </source>
</evidence>
<dbReference type="PIRSF" id="PIRSF018249">
    <property type="entry name" value="MyrA_prd"/>
    <property type="match status" value="1"/>
</dbReference>
<feature type="domain" description="23S rRNA (guanine(745)-N(1))-methyltransferase N-terminal" evidence="7">
    <location>
        <begin position="3"/>
        <end position="45"/>
    </location>
</feature>
<feature type="binding site" evidence="4">
    <location>
        <position position="4"/>
    </location>
    <ligand>
        <name>Zn(2+)</name>
        <dbReference type="ChEBI" id="CHEBI:29105"/>
    </ligand>
</feature>
<comment type="caution">
    <text evidence="8">The sequence shown here is derived from an EMBL/GenBank/DDBJ whole genome shotgun (WGS) entry which is preliminary data.</text>
</comment>
<feature type="binding site" evidence="4">
    <location>
        <position position="7"/>
    </location>
    <ligand>
        <name>Zn(2+)</name>
        <dbReference type="ChEBI" id="CHEBI:29105"/>
    </ligand>
</feature>
<comment type="similarity">
    <text evidence="1">Belongs to the methyltransferase superfamily.</text>
</comment>
<dbReference type="GO" id="GO:0046872">
    <property type="term" value="F:metal ion binding"/>
    <property type="evidence" value="ECO:0007669"/>
    <property type="project" value="UniProtKB-KW"/>
</dbReference>
<protein>
    <submittedName>
        <fullName evidence="8">23S ribosomal RNA G745 methyltransferase</fullName>
    </submittedName>
</protein>
<keyword evidence="9" id="KW-1185">Reference proteome</keyword>
<dbReference type="GO" id="GO:0008757">
    <property type="term" value="F:S-adenosylmethionine-dependent methyltransferase activity"/>
    <property type="evidence" value="ECO:0007669"/>
    <property type="project" value="InterPro"/>
</dbReference>
<evidence type="ECO:0000256" key="1">
    <source>
        <dbReference type="ARBA" id="ARBA00008361"/>
    </source>
</evidence>
<evidence type="ECO:0000313" key="8">
    <source>
        <dbReference type="EMBL" id="KDN24990.1"/>
    </source>
</evidence>
<feature type="domain" description="Methyltransferase type 11" evidence="6">
    <location>
        <begin position="86"/>
        <end position="175"/>
    </location>
</feature>
<feature type="binding site" evidence="5">
    <location>
        <begin position="92"/>
        <end position="93"/>
    </location>
    <ligand>
        <name>S-adenosyl-L-methionine</name>
        <dbReference type="ChEBI" id="CHEBI:59789"/>
    </ligand>
</feature>
<feature type="binding site" evidence="4">
    <location>
        <position position="24"/>
    </location>
    <ligand>
        <name>Zn(2+)</name>
        <dbReference type="ChEBI" id="CHEBI:29105"/>
    </ligand>
</feature>
<evidence type="ECO:0000256" key="2">
    <source>
        <dbReference type="ARBA" id="ARBA00022603"/>
    </source>
</evidence>
<proteinExistence type="inferred from homology"/>
<feature type="binding site" evidence="5">
    <location>
        <position position="66"/>
    </location>
    <ligand>
        <name>S-adenosyl-L-methionine</name>
        <dbReference type="ChEBI" id="CHEBI:59789"/>
    </ligand>
</feature>
<dbReference type="eggNOG" id="COG2226">
    <property type="taxonomic scope" value="Bacteria"/>
</dbReference>
<evidence type="ECO:0000259" key="6">
    <source>
        <dbReference type="Pfam" id="PF08241"/>
    </source>
</evidence>
<dbReference type="Pfam" id="PF08241">
    <property type="entry name" value="Methyltransf_11"/>
    <property type="match status" value="1"/>
</dbReference>
<feature type="binding site" evidence="5">
    <location>
        <position position="183"/>
    </location>
    <ligand>
        <name>S-adenosyl-L-methionine</name>
        <dbReference type="ChEBI" id="CHEBI:59789"/>
    </ligand>
</feature>
<keyword evidence="4" id="KW-0862">Zinc</keyword>
<dbReference type="PANTHER" id="PTHR44942">
    <property type="entry name" value="METHYLTRANSF_11 DOMAIN-CONTAINING PROTEIN"/>
    <property type="match status" value="1"/>
</dbReference>
<accession>A0A066UD03</accession>
<name>A0A066UD03_9GAMM</name>
<dbReference type="InterPro" id="IPR051052">
    <property type="entry name" value="Diverse_substrate_MTase"/>
</dbReference>
<dbReference type="Proteomes" id="UP000035860">
    <property type="component" value="Unassembled WGS sequence"/>
</dbReference>
<dbReference type="SUPFAM" id="SSF53335">
    <property type="entry name" value="S-adenosyl-L-methionine-dependent methyltransferases"/>
    <property type="match status" value="1"/>
</dbReference>
<dbReference type="EMBL" id="AOMT01000024">
    <property type="protein sequence ID" value="KDN24990.1"/>
    <property type="molecule type" value="Genomic_DNA"/>
</dbReference>
<reference evidence="8 9" key="1">
    <citation type="journal article" date="2014" name="Genome Announc.">
        <title>Draft Genome Sequence of Moraxella bovoculi Strain 237T (ATCC BAA-1259T) Isolated from a Calf with Infectious Bovine Keratoconjunctivitis.</title>
        <authorList>
            <person name="Calcutt M.J."/>
            <person name="Foecking M.F."/>
            <person name="Martin N.T."/>
            <person name="Mhlanga-Mutangadura T."/>
            <person name="Reilly T.J."/>
        </authorList>
    </citation>
    <scope>NUCLEOTIDE SEQUENCE [LARGE SCALE GENOMIC DNA]</scope>
    <source>
        <strain evidence="8 9">237</strain>
    </source>
</reference>
<keyword evidence="4" id="KW-0479">Metal-binding</keyword>
<sequence>MLNCPICYTDLILDGRTYSCQNRHSYDVAKDGYVNLHVVQHKNSRSAGDTAVSVQARKRFLANGFYAPLRDKIGQVVSELSPKTMLDVGCGEGYYTSVLAEQGAQVIGLDIAKTAIITASKTYKNQDLNKNITWVVGTGSVLPVADGSVDVCTSFFSPLPKKELLRVLKSGGHLLMATPAPQHLYAMRERLFDTVNPHQPTKFIDELAPEFKLVDEWQIDNPMALDNQSLIDLIDMTPYTYKTKLDKKTALKRETSFEAVASFCLYLLKAD</sequence>
<feature type="binding site" evidence="4">
    <location>
        <position position="20"/>
    </location>
    <ligand>
        <name>Zn(2+)</name>
        <dbReference type="ChEBI" id="CHEBI:29105"/>
    </ligand>
</feature>
<dbReference type="GO" id="GO:0032259">
    <property type="term" value="P:methylation"/>
    <property type="evidence" value="ECO:0007669"/>
    <property type="project" value="UniProtKB-KW"/>
</dbReference>